<evidence type="ECO:0000313" key="3">
    <source>
        <dbReference type="EMBL" id="EWC61279.1"/>
    </source>
</evidence>
<accession>W7J5A0</accession>
<sequence length="185" mass="20030">MTTALTQIPNFVAGTWDIDAVHSEVGFSVRHMAVSKVKGRFDGVSGHIVTTEDPATSGVEVRIDLATINTYNADRDGHLKSSDFFDVENHPELTYTATGFQEDGDGYVLNGELTLKGVTKTVPLHFELNGFGPDAYGGTRVGFSAKTQINRKDFGVNFEGLQNGVIVVSDKVDIHIEVEAVLRTA</sequence>
<dbReference type="eggNOG" id="COG2353">
    <property type="taxonomic scope" value="Bacteria"/>
</dbReference>
<dbReference type="OrthoDB" id="9811006at2"/>
<dbReference type="EMBL" id="AYXG01000121">
    <property type="protein sequence ID" value="EWC61279.1"/>
    <property type="molecule type" value="Genomic_DNA"/>
</dbReference>
<keyword evidence="4" id="KW-1185">Reference proteome</keyword>
<proteinExistence type="inferred from homology"/>
<dbReference type="SMART" id="SM00867">
    <property type="entry name" value="YceI"/>
    <property type="match status" value="1"/>
</dbReference>
<dbReference type="SUPFAM" id="SSF101874">
    <property type="entry name" value="YceI-like"/>
    <property type="match status" value="1"/>
</dbReference>
<dbReference type="STRING" id="909613.UO65_3430"/>
<dbReference type="PANTHER" id="PTHR34406">
    <property type="entry name" value="PROTEIN YCEI"/>
    <property type="match status" value="1"/>
</dbReference>
<organism evidence="3 4">
    <name type="scientific">Actinokineospora spheciospongiae</name>
    <dbReference type="NCBI Taxonomy" id="909613"/>
    <lineage>
        <taxon>Bacteria</taxon>
        <taxon>Bacillati</taxon>
        <taxon>Actinomycetota</taxon>
        <taxon>Actinomycetes</taxon>
        <taxon>Pseudonocardiales</taxon>
        <taxon>Pseudonocardiaceae</taxon>
        <taxon>Actinokineospora</taxon>
    </lineage>
</organism>
<dbReference type="Pfam" id="PF04264">
    <property type="entry name" value="YceI"/>
    <property type="match status" value="1"/>
</dbReference>
<gene>
    <name evidence="3" type="ORF">UO65_3430</name>
</gene>
<feature type="domain" description="Lipid/polyisoprenoid-binding YceI-like" evidence="2">
    <location>
        <begin position="15"/>
        <end position="181"/>
    </location>
</feature>
<protein>
    <submittedName>
        <fullName evidence="3">Protein yceI</fullName>
    </submittedName>
</protein>
<evidence type="ECO:0000259" key="2">
    <source>
        <dbReference type="SMART" id="SM00867"/>
    </source>
</evidence>
<dbReference type="InterPro" id="IPR036761">
    <property type="entry name" value="TTHA0802/YceI-like_sf"/>
</dbReference>
<evidence type="ECO:0000313" key="4">
    <source>
        <dbReference type="Proteomes" id="UP000019277"/>
    </source>
</evidence>
<dbReference type="RefSeq" id="WP_035283540.1">
    <property type="nucleotide sequence ID" value="NZ_AYXG01000121.1"/>
</dbReference>
<comment type="similarity">
    <text evidence="1">Belongs to the UPF0312 family.</text>
</comment>
<dbReference type="AlphaFoldDB" id="W7J5A0"/>
<dbReference type="Proteomes" id="UP000019277">
    <property type="component" value="Unassembled WGS sequence"/>
</dbReference>
<name>W7J5A0_9PSEU</name>
<evidence type="ECO:0000256" key="1">
    <source>
        <dbReference type="ARBA" id="ARBA00008812"/>
    </source>
</evidence>
<comment type="caution">
    <text evidence="3">The sequence shown here is derived from an EMBL/GenBank/DDBJ whole genome shotgun (WGS) entry which is preliminary data.</text>
</comment>
<reference evidence="3 4" key="1">
    <citation type="journal article" date="2014" name="Genome Announc.">
        <title>Draft Genome Sequence of the Antitrypanosomally Active Sponge-Associated Bacterium Actinokineospora sp. Strain EG49.</title>
        <authorList>
            <person name="Harjes J."/>
            <person name="Ryu T."/>
            <person name="Abdelmohsen U.R."/>
            <person name="Moitinho-Silva L."/>
            <person name="Horn H."/>
            <person name="Ravasi T."/>
            <person name="Hentschel U."/>
        </authorList>
    </citation>
    <scope>NUCLEOTIDE SEQUENCE [LARGE SCALE GENOMIC DNA]</scope>
    <source>
        <strain evidence="3 4">EG49</strain>
    </source>
</reference>
<dbReference type="Gene3D" id="2.40.128.110">
    <property type="entry name" value="Lipid/polyisoprenoid-binding, YceI-like"/>
    <property type="match status" value="1"/>
</dbReference>
<dbReference type="PANTHER" id="PTHR34406:SF1">
    <property type="entry name" value="PROTEIN YCEI"/>
    <property type="match status" value="1"/>
</dbReference>
<dbReference type="InterPro" id="IPR007372">
    <property type="entry name" value="Lipid/polyisoprenoid-bd_YceI"/>
</dbReference>